<dbReference type="InterPro" id="IPR002563">
    <property type="entry name" value="Flavin_Rdtase-like_dom"/>
</dbReference>
<evidence type="ECO:0000256" key="1">
    <source>
        <dbReference type="ARBA" id="ARBA00001917"/>
    </source>
</evidence>
<dbReference type="SMART" id="SM00903">
    <property type="entry name" value="Flavin_Reduct"/>
    <property type="match status" value="1"/>
</dbReference>
<dbReference type="Proteomes" id="UP001172645">
    <property type="component" value="Unassembled WGS sequence"/>
</dbReference>
<dbReference type="Gene3D" id="2.30.110.10">
    <property type="entry name" value="Electron Transport, Fmn-binding Protein, Chain A"/>
    <property type="match status" value="1"/>
</dbReference>
<dbReference type="PANTHER" id="PTHR33798">
    <property type="entry name" value="FLAVOPROTEIN OXYGENASE"/>
    <property type="match status" value="1"/>
</dbReference>
<dbReference type="RefSeq" id="WP_285869369.1">
    <property type="nucleotide sequence ID" value="NZ_JARFYM010000010.1"/>
</dbReference>
<name>A0ABT7JWJ0_9HYPH</name>
<keyword evidence="7" id="KW-1185">Reference proteome</keyword>
<gene>
    <name evidence="6" type="ORF">PY649_15400</name>
</gene>
<proteinExistence type="inferred from homology"/>
<dbReference type="EC" id="1.5.1.-" evidence="6"/>
<accession>A0ABT7JWJ0</accession>
<comment type="similarity">
    <text evidence="4">Belongs to the flavoredoxin family.</text>
</comment>
<keyword evidence="2" id="KW-0285">Flavoprotein</keyword>
<dbReference type="GO" id="GO:0016491">
    <property type="term" value="F:oxidoreductase activity"/>
    <property type="evidence" value="ECO:0007669"/>
    <property type="project" value="UniProtKB-KW"/>
</dbReference>
<keyword evidence="3" id="KW-0288">FMN</keyword>
<feature type="domain" description="Flavin reductase like" evidence="5">
    <location>
        <begin position="19"/>
        <end position="175"/>
    </location>
</feature>
<dbReference type="InterPro" id="IPR012349">
    <property type="entry name" value="Split_barrel_FMN-bd"/>
</dbReference>
<comment type="caution">
    <text evidence="6">The sequence shown here is derived from an EMBL/GenBank/DDBJ whole genome shotgun (WGS) entry which is preliminary data.</text>
</comment>
<comment type="cofactor">
    <cofactor evidence="1">
        <name>FMN</name>
        <dbReference type="ChEBI" id="CHEBI:58210"/>
    </cofactor>
</comment>
<organism evidence="6 7">
    <name type="scientific">Rhizobium mayense</name>
    <dbReference type="NCBI Taxonomy" id="1312184"/>
    <lineage>
        <taxon>Bacteria</taxon>
        <taxon>Pseudomonadati</taxon>
        <taxon>Pseudomonadota</taxon>
        <taxon>Alphaproteobacteria</taxon>
        <taxon>Hyphomicrobiales</taxon>
        <taxon>Rhizobiaceae</taxon>
        <taxon>Rhizobium/Agrobacterium group</taxon>
        <taxon>Rhizobium</taxon>
    </lineage>
</organism>
<evidence type="ECO:0000256" key="3">
    <source>
        <dbReference type="ARBA" id="ARBA00022643"/>
    </source>
</evidence>
<evidence type="ECO:0000259" key="5">
    <source>
        <dbReference type="SMART" id="SM00903"/>
    </source>
</evidence>
<reference evidence="6" key="1">
    <citation type="submission" date="2023-06" db="EMBL/GenBank/DDBJ databases">
        <title>Phylogenetic Diversity of Rhizobium strains.</title>
        <authorList>
            <person name="Moura F.T."/>
            <person name="Helene L.C.F."/>
            <person name="Hungria M."/>
        </authorList>
    </citation>
    <scope>NUCLEOTIDE SEQUENCE</scope>
    <source>
        <strain evidence="6">CCGE526</strain>
    </source>
</reference>
<dbReference type="EMBL" id="JARFYM010000010">
    <property type="protein sequence ID" value="MDL2400292.1"/>
    <property type="molecule type" value="Genomic_DNA"/>
</dbReference>
<evidence type="ECO:0000313" key="7">
    <source>
        <dbReference type="Proteomes" id="UP001172645"/>
    </source>
</evidence>
<dbReference type="Pfam" id="PF01613">
    <property type="entry name" value="Flavin_Reduct"/>
    <property type="match status" value="1"/>
</dbReference>
<keyword evidence="6" id="KW-0560">Oxidoreductase</keyword>
<evidence type="ECO:0000256" key="2">
    <source>
        <dbReference type="ARBA" id="ARBA00022630"/>
    </source>
</evidence>
<evidence type="ECO:0000313" key="6">
    <source>
        <dbReference type="EMBL" id="MDL2400292.1"/>
    </source>
</evidence>
<sequence>MIINADDLDAIHAYKLLVATVVPRAIGWLSTMSVDGVANLAPFSFFTVVGRKPPVLSITMQPKSDGVTLKDTFINIRDTGEFVANLTTLPLAEAMHKSAAEHAPDVDEFEMVGLEKAPSVAVRPPRVALAPVAMECKVDRIIPVGEMNDHVIWGEVLRFHIRDDAYLDRGRVDTAALAPVGRLAAEYTLVDNVFSIPLEQEILRLREGTRMSRLDGKPTDWSAVDQKNWSASGSVISG</sequence>
<dbReference type="SUPFAM" id="SSF50475">
    <property type="entry name" value="FMN-binding split barrel"/>
    <property type="match status" value="1"/>
</dbReference>
<protein>
    <submittedName>
        <fullName evidence="6">Flavin reductase family protein</fullName>
        <ecNumber evidence="6">1.5.1.-</ecNumber>
    </submittedName>
</protein>
<dbReference type="PANTHER" id="PTHR33798:SF5">
    <property type="entry name" value="FLAVIN REDUCTASE LIKE DOMAIN-CONTAINING PROTEIN"/>
    <property type="match status" value="1"/>
</dbReference>
<evidence type="ECO:0000256" key="4">
    <source>
        <dbReference type="ARBA" id="ARBA00038054"/>
    </source>
</evidence>